<dbReference type="Gene3D" id="1.25.40.630">
    <property type="match status" value="1"/>
</dbReference>
<dbReference type="Pfam" id="PF00076">
    <property type="entry name" value="RRM_1"/>
    <property type="match status" value="1"/>
</dbReference>
<feature type="domain" description="RRM" evidence="2">
    <location>
        <begin position="47"/>
        <end position="125"/>
    </location>
</feature>
<dbReference type="Gene3D" id="1.10.20.70">
    <property type="entry name" value="Transcription termination and cleavage factor, C-terminal domain"/>
    <property type="match status" value="1"/>
</dbReference>
<gene>
    <name evidence="3" type="primary">NDAI0D02800</name>
    <name evidence="3" type="ordered locus">NDAI_0D02800</name>
</gene>
<dbReference type="GO" id="GO:0005847">
    <property type="term" value="C:mRNA cleavage and polyadenylation specificity factor complex"/>
    <property type="evidence" value="ECO:0007669"/>
    <property type="project" value="TreeGrafter"/>
</dbReference>
<dbReference type="Pfam" id="PF14327">
    <property type="entry name" value="CSTF2_hinge"/>
    <property type="match status" value="1"/>
</dbReference>
<dbReference type="InterPro" id="IPR012677">
    <property type="entry name" value="Nucleotide-bd_a/b_plait_sf"/>
</dbReference>
<dbReference type="PANTHER" id="PTHR45735">
    <property type="entry name" value="CLEAVAGE STIMULATION FACTOR SUBUNIT 2"/>
    <property type="match status" value="1"/>
</dbReference>
<dbReference type="GO" id="GO:0005848">
    <property type="term" value="C:mRNA cleavage stimulating factor complex"/>
    <property type="evidence" value="ECO:0007669"/>
    <property type="project" value="EnsemblFungi"/>
</dbReference>
<dbReference type="Proteomes" id="UP000000689">
    <property type="component" value="Chromosome 4"/>
</dbReference>
<dbReference type="Gene3D" id="3.30.70.330">
    <property type="match status" value="1"/>
</dbReference>
<dbReference type="GeneID" id="11495099"/>
<dbReference type="InterPro" id="IPR038192">
    <property type="entry name" value="CSTF_C_sf"/>
</dbReference>
<dbReference type="KEGG" id="ndi:NDAI_0D02800"/>
<dbReference type="GO" id="GO:0031124">
    <property type="term" value="P:mRNA 3'-end processing"/>
    <property type="evidence" value="ECO:0007669"/>
    <property type="project" value="EnsemblFungi"/>
</dbReference>
<evidence type="ECO:0000313" key="3">
    <source>
        <dbReference type="EMBL" id="CCD24594.1"/>
    </source>
</evidence>
<evidence type="ECO:0000313" key="4">
    <source>
        <dbReference type="Proteomes" id="UP000000689"/>
    </source>
</evidence>
<dbReference type="OrthoDB" id="15688at2759"/>
<dbReference type="HOGENOM" id="CLU_028601_0_1_1"/>
<dbReference type="PANTHER" id="PTHR45735:SF2">
    <property type="entry name" value="CLEAVAGE STIMULATION FACTOR SUBUNIT 2"/>
    <property type="match status" value="1"/>
</dbReference>
<dbReference type="RefSeq" id="XP_003669837.1">
    <property type="nucleotide sequence ID" value="XM_003669789.1"/>
</dbReference>
<dbReference type="InterPro" id="IPR025742">
    <property type="entry name" value="CSTF2_hinge"/>
</dbReference>
<evidence type="ECO:0000259" key="2">
    <source>
        <dbReference type="PROSITE" id="PS50102"/>
    </source>
</evidence>
<dbReference type="SMART" id="SM00360">
    <property type="entry name" value="RRM"/>
    <property type="match status" value="1"/>
</dbReference>
<keyword evidence="4" id="KW-1185">Reference proteome</keyword>
<keyword evidence="1" id="KW-0694">RNA-binding</keyword>
<dbReference type="AlphaFoldDB" id="G0W9Y3"/>
<dbReference type="InterPro" id="IPR000504">
    <property type="entry name" value="RRM_dom"/>
</dbReference>
<dbReference type="OMA" id="NEYEIMG"/>
<dbReference type="PROSITE" id="PS50102">
    <property type="entry name" value="RRM"/>
    <property type="match status" value="1"/>
</dbReference>
<dbReference type="GO" id="GO:0003729">
    <property type="term" value="F:mRNA binding"/>
    <property type="evidence" value="ECO:0007669"/>
    <property type="project" value="EnsemblFungi"/>
</dbReference>
<organism evidence="3 4">
    <name type="scientific">Naumovozyma dairenensis (strain ATCC 10597 / BCRC 20456 / CBS 421 / NBRC 0211 / NRRL Y-12639)</name>
    <name type="common">Saccharomyces dairenensis</name>
    <dbReference type="NCBI Taxonomy" id="1071378"/>
    <lineage>
        <taxon>Eukaryota</taxon>
        <taxon>Fungi</taxon>
        <taxon>Dikarya</taxon>
        <taxon>Ascomycota</taxon>
        <taxon>Saccharomycotina</taxon>
        <taxon>Saccharomycetes</taxon>
        <taxon>Saccharomycetales</taxon>
        <taxon>Saccharomycetaceae</taxon>
        <taxon>Naumovozyma</taxon>
    </lineage>
</organism>
<dbReference type="EMBL" id="HE580270">
    <property type="protein sequence ID" value="CCD24594.1"/>
    <property type="molecule type" value="Genomic_DNA"/>
</dbReference>
<reference evidence="3 4" key="1">
    <citation type="journal article" date="2011" name="Proc. Natl. Acad. Sci. U.S.A.">
        <title>Evolutionary erosion of yeast sex chromosomes by mating-type switching accidents.</title>
        <authorList>
            <person name="Gordon J.L."/>
            <person name="Armisen D."/>
            <person name="Proux-Wera E."/>
            <person name="Oheigeartaigh S.S."/>
            <person name="Byrne K.P."/>
            <person name="Wolfe K.H."/>
        </authorList>
    </citation>
    <scope>NUCLEOTIDE SEQUENCE [LARGE SCALE GENOMIC DNA]</scope>
    <source>
        <strain evidence="4">ATCC 10597 / BCRC 20456 / CBS 421 / NBRC 0211 / NRRL Y-12639</strain>
    </source>
</reference>
<name>G0W9Y3_NAUDC</name>
<accession>G0W9Y3</accession>
<dbReference type="STRING" id="1071378.G0W9Y3"/>
<sequence length="315" mass="35125">MNNFNPNMNMNMNMNRNNMMPMPMMHSNPDGNVGGSSGSQHYNQPSRIVYLGSIPYDQTEEQILDLCNNVGPVVNLKMMFDQQTGRSKGYAFIEFKDLETSASAIRNLNGYQLGSRFLRCGYSSNNDISSTGISSNDQSMGNVDDGSNVLFSDLPSGIDVNINMTTPAMMISSELSKKSKEDQLNLLQKLKEWTSENKDLAVELFNEYPQLSFVIAEILLTNGICKVDDLAQLVAAQNDSNENEQSNNNNSTSNAFAQKSNDLLSNDPELLETQKELLRKVLQLSDGEIAILPENERMSMWDIKQRALKGEFGNI</sequence>
<dbReference type="FunFam" id="3.30.70.330:FF:000916">
    <property type="entry name" value="Rna15p"/>
    <property type="match status" value="1"/>
</dbReference>
<dbReference type="CDD" id="cd12398">
    <property type="entry name" value="RRM_CSTF2_RNA15_like"/>
    <property type="match status" value="1"/>
</dbReference>
<protein>
    <recommendedName>
        <fullName evidence="2">RRM domain-containing protein</fullName>
    </recommendedName>
</protein>
<dbReference type="eggNOG" id="KOG0108">
    <property type="taxonomic scope" value="Eukaryota"/>
</dbReference>
<proteinExistence type="predicted"/>
<dbReference type="SUPFAM" id="SSF54928">
    <property type="entry name" value="RNA-binding domain, RBD"/>
    <property type="match status" value="1"/>
</dbReference>
<evidence type="ECO:0000256" key="1">
    <source>
        <dbReference type="PROSITE-ProRule" id="PRU00176"/>
    </source>
</evidence>
<dbReference type="InterPro" id="IPR035979">
    <property type="entry name" value="RBD_domain_sf"/>
</dbReference>